<evidence type="ECO:0000256" key="3">
    <source>
        <dbReference type="ARBA" id="ARBA00022771"/>
    </source>
</evidence>
<feature type="compositionally biased region" description="Basic and acidic residues" evidence="6">
    <location>
        <begin position="453"/>
        <end position="462"/>
    </location>
</feature>
<dbReference type="GO" id="GO:0008270">
    <property type="term" value="F:zinc ion binding"/>
    <property type="evidence" value="ECO:0007669"/>
    <property type="project" value="UniProtKB-KW"/>
</dbReference>
<feature type="compositionally biased region" description="Basic and acidic residues" evidence="6">
    <location>
        <begin position="11"/>
        <end position="24"/>
    </location>
</feature>
<proteinExistence type="predicted"/>
<dbReference type="SMART" id="SM00355">
    <property type="entry name" value="ZnF_C2H2"/>
    <property type="match status" value="5"/>
</dbReference>
<dbReference type="InterPro" id="IPR013087">
    <property type="entry name" value="Znf_C2H2_type"/>
</dbReference>
<feature type="region of interest" description="Disordered" evidence="6">
    <location>
        <begin position="1"/>
        <end position="39"/>
    </location>
</feature>
<evidence type="ECO:0000313" key="9">
    <source>
        <dbReference type="Proteomes" id="UP001328107"/>
    </source>
</evidence>
<dbReference type="PROSITE" id="PS50157">
    <property type="entry name" value="ZINC_FINGER_C2H2_2"/>
    <property type="match status" value="1"/>
</dbReference>
<gene>
    <name evidence="8" type="ORF">PMAYCL1PPCAC_30763</name>
</gene>
<evidence type="ECO:0000256" key="1">
    <source>
        <dbReference type="ARBA" id="ARBA00022723"/>
    </source>
</evidence>
<accession>A0AAN5IC02</accession>
<name>A0AAN5IC02_9BILA</name>
<comment type="caution">
    <text evidence="8">The sequence shown here is derived from an EMBL/GenBank/DDBJ whole genome shotgun (WGS) entry which is preliminary data.</text>
</comment>
<keyword evidence="2" id="KW-0677">Repeat</keyword>
<evidence type="ECO:0000259" key="7">
    <source>
        <dbReference type="PROSITE" id="PS50157"/>
    </source>
</evidence>
<organism evidence="8 9">
    <name type="scientific">Pristionchus mayeri</name>
    <dbReference type="NCBI Taxonomy" id="1317129"/>
    <lineage>
        <taxon>Eukaryota</taxon>
        <taxon>Metazoa</taxon>
        <taxon>Ecdysozoa</taxon>
        <taxon>Nematoda</taxon>
        <taxon>Chromadorea</taxon>
        <taxon>Rhabditida</taxon>
        <taxon>Rhabditina</taxon>
        <taxon>Diplogasteromorpha</taxon>
        <taxon>Diplogasteroidea</taxon>
        <taxon>Neodiplogasteridae</taxon>
        <taxon>Pristionchus</taxon>
    </lineage>
</organism>
<dbReference type="AlphaFoldDB" id="A0AAN5IC02"/>
<evidence type="ECO:0000313" key="8">
    <source>
        <dbReference type="EMBL" id="GMR60568.1"/>
    </source>
</evidence>
<evidence type="ECO:0000256" key="6">
    <source>
        <dbReference type="SAM" id="MobiDB-lite"/>
    </source>
</evidence>
<evidence type="ECO:0000256" key="5">
    <source>
        <dbReference type="PROSITE-ProRule" id="PRU00042"/>
    </source>
</evidence>
<dbReference type="Gene3D" id="3.30.160.60">
    <property type="entry name" value="Classic Zinc Finger"/>
    <property type="match status" value="2"/>
</dbReference>
<sequence length="462" mass="52935">MRTRSAQAGKGMEELPEKKPKVEPPEEVASTSEGAAGDEEAKEFLPLPDGLDATGTVSYHIKGQIFPEQLMNRRVHPCEYCKFTAMTDDKLISHREQTHKIFLCRFCKTEFSSRFQQHSHFPVCERLTEMRNKVKKQRAEIQDRKHTHDSIRCMHVSVKCPICKDEFENMFDLGDHRKHPCKSYAVRLFACSGCNAQFTTANGLKSHLIAKYNEKDYKCYNSGVLSYDNMKIPKFTRRGAHVYGEHLPINHTPVTLRLIPIKNEPTLPDEMHDDRTKHALVAAHLLSDHDGTMTTEYYYAMRKMFYRIDCPFCGIQCRTHAALHSHGLIHHPPHERCLYQCGGCEYTYQTPTGLGQHLKREFDDSNPRCYNTVNLVRKQDYLGQVTGWNKKCKKIDHREPHVDQEILPNTVDVKPDPDYLEDLVKKEEPDDGYELAPGASGTPSGANFLVNDSEVKIEPLDG</sequence>
<protein>
    <recommendedName>
        <fullName evidence="7">C2H2-type domain-containing protein</fullName>
    </recommendedName>
</protein>
<dbReference type="PANTHER" id="PTHR24379:SF121">
    <property type="entry name" value="C2H2-TYPE DOMAIN-CONTAINING PROTEIN"/>
    <property type="match status" value="1"/>
</dbReference>
<keyword evidence="1" id="KW-0479">Metal-binding</keyword>
<dbReference type="PANTHER" id="PTHR24379">
    <property type="entry name" value="KRAB AND ZINC FINGER DOMAIN-CONTAINING"/>
    <property type="match status" value="1"/>
</dbReference>
<feature type="region of interest" description="Disordered" evidence="6">
    <location>
        <begin position="429"/>
        <end position="462"/>
    </location>
</feature>
<dbReference type="Proteomes" id="UP001328107">
    <property type="component" value="Unassembled WGS sequence"/>
</dbReference>
<evidence type="ECO:0000256" key="2">
    <source>
        <dbReference type="ARBA" id="ARBA00022737"/>
    </source>
</evidence>
<reference evidence="9" key="1">
    <citation type="submission" date="2022-10" db="EMBL/GenBank/DDBJ databases">
        <title>Genome assembly of Pristionchus species.</title>
        <authorList>
            <person name="Yoshida K."/>
            <person name="Sommer R.J."/>
        </authorList>
    </citation>
    <scope>NUCLEOTIDE SEQUENCE [LARGE SCALE GENOMIC DNA]</scope>
    <source>
        <strain evidence="9">RS5460</strain>
    </source>
</reference>
<keyword evidence="3 5" id="KW-0863">Zinc-finger</keyword>
<keyword evidence="4" id="KW-0862">Zinc</keyword>
<keyword evidence="9" id="KW-1185">Reference proteome</keyword>
<evidence type="ECO:0000256" key="4">
    <source>
        <dbReference type="ARBA" id="ARBA00022833"/>
    </source>
</evidence>
<dbReference type="EMBL" id="BTRK01000006">
    <property type="protein sequence ID" value="GMR60568.1"/>
    <property type="molecule type" value="Genomic_DNA"/>
</dbReference>
<feature type="domain" description="C2H2-type" evidence="7">
    <location>
        <begin position="189"/>
        <end position="216"/>
    </location>
</feature>